<sequence>MSQLMKLSLAQAVPMALKAFVEIGIPDILLEAPSDGLTINAIIEQLKDKPEVHHDSLSLTLRILSTVGIVVEESAVAPTYHLTVMGKLLTKSHQSSLDPMIRYFLDEPLWNAWGALPSYMQAQQQTTPFESANGMPSQQYYSMPEHTSSLKHAGSFVSFVSQEETRACVEGFDWATLNSKTIVDLGGHSGQVMRAVGAKFPSLKCICLDLPEVIKKNCASSMETEKNGAVVQLVGGDMFDPATIPPCDAIFMKHVVLCDWNEAKSRAIMKSCHEALPPSGLAIIAEAVLPSPGSTNGQESLSLLVDYFMTLDGRSPSKTSQEWQSFAESTGFKVLSIQHTSLPTCSILVLQKQTIKEA</sequence>
<dbReference type="Pfam" id="PF00891">
    <property type="entry name" value="Methyltransf_2"/>
    <property type="match status" value="1"/>
</dbReference>
<evidence type="ECO:0000313" key="7">
    <source>
        <dbReference type="Proteomes" id="UP001153069"/>
    </source>
</evidence>
<dbReference type="InterPro" id="IPR036390">
    <property type="entry name" value="WH_DNA-bd_sf"/>
</dbReference>
<dbReference type="GO" id="GO:0032259">
    <property type="term" value="P:methylation"/>
    <property type="evidence" value="ECO:0007669"/>
    <property type="project" value="UniProtKB-KW"/>
</dbReference>
<dbReference type="Pfam" id="PF08100">
    <property type="entry name" value="Dimerisation"/>
    <property type="match status" value="1"/>
</dbReference>
<evidence type="ECO:0000256" key="2">
    <source>
        <dbReference type="ARBA" id="ARBA00022679"/>
    </source>
</evidence>
<keyword evidence="2" id="KW-0808">Transferase</keyword>
<evidence type="ECO:0000256" key="3">
    <source>
        <dbReference type="ARBA" id="ARBA00022691"/>
    </source>
</evidence>
<keyword evidence="7" id="KW-1185">Reference proteome</keyword>
<keyword evidence="1" id="KW-0489">Methyltransferase</keyword>
<protein>
    <submittedName>
        <fullName evidence="6">(RS)-norcoclaurine 6-O-methyltransferase</fullName>
    </submittedName>
</protein>
<organism evidence="6 7">
    <name type="scientific">Seminavis robusta</name>
    <dbReference type="NCBI Taxonomy" id="568900"/>
    <lineage>
        <taxon>Eukaryota</taxon>
        <taxon>Sar</taxon>
        <taxon>Stramenopiles</taxon>
        <taxon>Ochrophyta</taxon>
        <taxon>Bacillariophyta</taxon>
        <taxon>Bacillariophyceae</taxon>
        <taxon>Bacillariophycidae</taxon>
        <taxon>Naviculales</taxon>
        <taxon>Naviculaceae</taxon>
        <taxon>Seminavis</taxon>
    </lineage>
</organism>
<evidence type="ECO:0000259" key="4">
    <source>
        <dbReference type="Pfam" id="PF00891"/>
    </source>
</evidence>
<dbReference type="PIRSF" id="PIRSF005739">
    <property type="entry name" value="O-mtase"/>
    <property type="match status" value="1"/>
</dbReference>
<dbReference type="GO" id="GO:0046983">
    <property type="term" value="F:protein dimerization activity"/>
    <property type="evidence" value="ECO:0007669"/>
    <property type="project" value="InterPro"/>
</dbReference>
<dbReference type="PROSITE" id="PS51683">
    <property type="entry name" value="SAM_OMT_II"/>
    <property type="match status" value="1"/>
</dbReference>
<dbReference type="PANTHER" id="PTHR11746">
    <property type="entry name" value="O-METHYLTRANSFERASE"/>
    <property type="match status" value="1"/>
</dbReference>
<dbReference type="InterPro" id="IPR012967">
    <property type="entry name" value="COMT_dimerisation"/>
</dbReference>
<dbReference type="AlphaFoldDB" id="A0A9N8H7B3"/>
<dbReference type="Gene3D" id="1.10.10.10">
    <property type="entry name" value="Winged helix-like DNA-binding domain superfamily/Winged helix DNA-binding domain"/>
    <property type="match status" value="1"/>
</dbReference>
<dbReference type="GO" id="GO:0008171">
    <property type="term" value="F:O-methyltransferase activity"/>
    <property type="evidence" value="ECO:0007669"/>
    <property type="project" value="InterPro"/>
</dbReference>
<evidence type="ECO:0000313" key="6">
    <source>
        <dbReference type="EMBL" id="CAB9501985.1"/>
    </source>
</evidence>
<gene>
    <name evidence="6" type="ORF">SEMRO_124_G059790.1</name>
</gene>
<dbReference type="InterPro" id="IPR016461">
    <property type="entry name" value="COMT-like"/>
</dbReference>
<dbReference type="InterPro" id="IPR001077">
    <property type="entry name" value="COMT_C"/>
</dbReference>
<name>A0A9N8H7B3_9STRA</name>
<dbReference type="InterPro" id="IPR029063">
    <property type="entry name" value="SAM-dependent_MTases_sf"/>
</dbReference>
<dbReference type="SUPFAM" id="SSF53335">
    <property type="entry name" value="S-adenosyl-L-methionine-dependent methyltransferases"/>
    <property type="match status" value="1"/>
</dbReference>
<feature type="domain" description="O-methyltransferase C-terminal" evidence="4">
    <location>
        <begin position="113"/>
        <end position="333"/>
    </location>
</feature>
<proteinExistence type="predicted"/>
<keyword evidence="3" id="KW-0949">S-adenosyl-L-methionine</keyword>
<evidence type="ECO:0000259" key="5">
    <source>
        <dbReference type="Pfam" id="PF08100"/>
    </source>
</evidence>
<dbReference type="OrthoDB" id="46362at2759"/>
<reference evidence="6" key="1">
    <citation type="submission" date="2020-06" db="EMBL/GenBank/DDBJ databases">
        <authorList>
            <consortium name="Plant Systems Biology data submission"/>
        </authorList>
    </citation>
    <scope>NUCLEOTIDE SEQUENCE</scope>
    <source>
        <strain evidence="6">D6</strain>
    </source>
</reference>
<evidence type="ECO:0000256" key="1">
    <source>
        <dbReference type="ARBA" id="ARBA00022603"/>
    </source>
</evidence>
<dbReference type="SUPFAM" id="SSF46785">
    <property type="entry name" value="Winged helix' DNA-binding domain"/>
    <property type="match status" value="1"/>
</dbReference>
<comment type="caution">
    <text evidence="6">The sequence shown here is derived from an EMBL/GenBank/DDBJ whole genome shotgun (WGS) entry which is preliminary data.</text>
</comment>
<dbReference type="Gene3D" id="3.40.50.150">
    <property type="entry name" value="Vaccinia Virus protein VP39"/>
    <property type="match status" value="1"/>
</dbReference>
<accession>A0A9N8H7B3</accession>
<dbReference type="InterPro" id="IPR036388">
    <property type="entry name" value="WH-like_DNA-bd_sf"/>
</dbReference>
<feature type="domain" description="O-methyltransferase dimerisation" evidence="5">
    <location>
        <begin position="6"/>
        <end position="92"/>
    </location>
</feature>
<dbReference type="EMBL" id="CAICTM010000123">
    <property type="protein sequence ID" value="CAB9501985.1"/>
    <property type="molecule type" value="Genomic_DNA"/>
</dbReference>
<dbReference type="Proteomes" id="UP001153069">
    <property type="component" value="Unassembled WGS sequence"/>
</dbReference>